<keyword evidence="3" id="KW-1185">Reference proteome</keyword>
<dbReference type="InParanoid" id="A0A1E1KXL2"/>
<evidence type="ECO:0000313" key="3">
    <source>
        <dbReference type="Proteomes" id="UP000178129"/>
    </source>
</evidence>
<sequence length="68" mass="7438">MTAPKGGLVEIGRELLVVVVGPGGWQEPRRTGQGIDSNPDHRELKMGGRDERPASRDGRWLDSSQDVD</sequence>
<organism evidence="2 3">
    <name type="scientific">Rhynchosporium graminicola</name>
    <dbReference type="NCBI Taxonomy" id="2792576"/>
    <lineage>
        <taxon>Eukaryota</taxon>
        <taxon>Fungi</taxon>
        <taxon>Dikarya</taxon>
        <taxon>Ascomycota</taxon>
        <taxon>Pezizomycotina</taxon>
        <taxon>Leotiomycetes</taxon>
        <taxon>Helotiales</taxon>
        <taxon>Ploettnerulaceae</taxon>
        <taxon>Rhynchosporium</taxon>
    </lineage>
</organism>
<comment type="caution">
    <text evidence="2">The sequence shown here is derived from an EMBL/GenBank/DDBJ whole genome shotgun (WGS) entry which is preliminary data.</text>
</comment>
<name>A0A1E1KXL2_9HELO</name>
<dbReference type="Proteomes" id="UP000178129">
    <property type="component" value="Unassembled WGS sequence"/>
</dbReference>
<dbReference type="AlphaFoldDB" id="A0A1E1KXL2"/>
<gene>
    <name evidence="2" type="ORF">RCO7_14709</name>
</gene>
<evidence type="ECO:0000313" key="2">
    <source>
        <dbReference type="EMBL" id="CZT02982.1"/>
    </source>
</evidence>
<accession>A0A1E1KXL2</accession>
<evidence type="ECO:0000256" key="1">
    <source>
        <dbReference type="SAM" id="MobiDB-lite"/>
    </source>
</evidence>
<proteinExistence type="predicted"/>
<protein>
    <submittedName>
        <fullName evidence="2">Uncharacterized protein</fullName>
    </submittedName>
</protein>
<feature type="compositionally biased region" description="Basic and acidic residues" evidence="1">
    <location>
        <begin position="38"/>
        <end position="60"/>
    </location>
</feature>
<reference evidence="3" key="1">
    <citation type="submission" date="2016-03" db="EMBL/GenBank/DDBJ databases">
        <authorList>
            <person name="Ploux O."/>
        </authorList>
    </citation>
    <scope>NUCLEOTIDE SEQUENCE [LARGE SCALE GENOMIC DNA]</scope>
    <source>
        <strain evidence="3">UK7</strain>
    </source>
</reference>
<dbReference type="EMBL" id="FJUW01000026">
    <property type="protein sequence ID" value="CZT02982.1"/>
    <property type="molecule type" value="Genomic_DNA"/>
</dbReference>
<feature type="region of interest" description="Disordered" evidence="1">
    <location>
        <begin position="23"/>
        <end position="68"/>
    </location>
</feature>